<dbReference type="Proteomes" id="UP000540698">
    <property type="component" value="Unassembled WGS sequence"/>
</dbReference>
<keyword evidence="6" id="KW-1185">Reference proteome</keyword>
<evidence type="ECO:0000256" key="3">
    <source>
        <dbReference type="ARBA" id="ARBA00022490"/>
    </source>
</evidence>
<dbReference type="AlphaFoldDB" id="A0A7X6R534"/>
<evidence type="ECO:0000313" key="5">
    <source>
        <dbReference type="EMBL" id="NKY29048.1"/>
    </source>
</evidence>
<reference evidence="5 6" key="1">
    <citation type="submission" date="2020-04" db="EMBL/GenBank/DDBJ databases">
        <title>MicrobeNet Type strains.</title>
        <authorList>
            <person name="Nicholson A.C."/>
        </authorList>
    </citation>
    <scope>NUCLEOTIDE SEQUENCE [LARGE SCALE GENOMIC DNA]</scope>
    <source>
        <strain evidence="5 6">DSM 44956</strain>
    </source>
</reference>
<gene>
    <name evidence="5" type="ORF">HGB38_22925</name>
</gene>
<evidence type="ECO:0000313" key="6">
    <source>
        <dbReference type="Proteomes" id="UP000540698"/>
    </source>
</evidence>
<accession>A0A7X6R534</accession>
<dbReference type="RefSeq" id="WP_062968764.1">
    <property type="nucleotide sequence ID" value="NZ_JAAXOS010000011.1"/>
</dbReference>
<proteinExistence type="inferred from homology"/>
<evidence type="ECO:0000256" key="4">
    <source>
        <dbReference type="ARBA" id="ARBA00023186"/>
    </source>
</evidence>
<name>A0A7X6R534_9NOCA</name>
<keyword evidence="4" id="KW-0143">Chaperone</keyword>
<dbReference type="Pfam" id="PF14011">
    <property type="entry name" value="ESX-1_EspG"/>
    <property type="match status" value="1"/>
</dbReference>
<sequence>MADWRFTGQEFEILWAAYGRDRLPYPLQYRPEEMDFADLKRQREAAVDALLGRYAVELERALDVLLEPEVRVESKGMGGPDMSIVFRFHGAVRGQIGATLVQLPGTAPDTGGDVIVSFCAAQRVAAKAVAALPKMPAGTHPPIEARREEVSADRDRPVRKPYEVGVVAQLDRIFKRERLGLGEITVLAGPALDARPSFGRGFWWMDYADGRYYVKTGDPIVAKPLEPSAMAAEINRLTALTQRYYREDREHDEYLRSQR</sequence>
<comment type="similarity">
    <text evidence="2">Belongs to the EspG family.</text>
</comment>
<organism evidence="5 6">
    <name type="scientific">Nocardia gamkensis</name>
    <dbReference type="NCBI Taxonomy" id="352869"/>
    <lineage>
        <taxon>Bacteria</taxon>
        <taxon>Bacillati</taxon>
        <taxon>Actinomycetota</taxon>
        <taxon>Actinomycetes</taxon>
        <taxon>Mycobacteriales</taxon>
        <taxon>Nocardiaceae</taxon>
        <taxon>Nocardia</taxon>
    </lineage>
</organism>
<dbReference type="EMBL" id="JAAXOS010000011">
    <property type="protein sequence ID" value="NKY29048.1"/>
    <property type="molecule type" value="Genomic_DNA"/>
</dbReference>
<protein>
    <submittedName>
        <fullName evidence="5">ESX secretion-associated protein EspG</fullName>
    </submittedName>
</protein>
<evidence type="ECO:0000256" key="1">
    <source>
        <dbReference type="ARBA" id="ARBA00004496"/>
    </source>
</evidence>
<comment type="caution">
    <text evidence="5">The sequence shown here is derived from an EMBL/GenBank/DDBJ whole genome shotgun (WGS) entry which is preliminary data.</text>
</comment>
<evidence type="ECO:0000256" key="2">
    <source>
        <dbReference type="ARBA" id="ARBA00006411"/>
    </source>
</evidence>
<keyword evidence="3" id="KW-0963">Cytoplasm</keyword>
<dbReference type="InterPro" id="IPR025734">
    <property type="entry name" value="EspG"/>
</dbReference>
<comment type="subcellular location">
    <subcellularLocation>
        <location evidence="1">Cytoplasm</location>
    </subcellularLocation>
</comment>